<feature type="chain" id="PRO_5003834903" description="glucan endo-1,3-beta-D-glucosidase" evidence="9">
    <location>
        <begin position="19"/>
        <end position="431"/>
    </location>
</feature>
<keyword evidence="5" id="KW-0378">Hydrolase</keyword>
<dbReference type="EMBL" id="CAIF01000047">
    <property type="protein sequence ID" value="CCH42474.1"/>
    <property type="molecule type" value="Genomic_DNA"/>
</dbReference>
<evidence type="ECO:0000256" key="8">
    <source>
        <dbReference type="SAM" id="MobiDB-lite"/>
    </source>
</evidence>
<evidence type="ECO:0000256" key="5">
    <source>
        <dbReference type="ARBA" id="ARBA00022801"/>
    </source>
</evidence>
<keyword evidence="6" id="KW-0326">Glycosidase</keyword>
<dbReference type="GO" id="GO:0071555">
    <property type="term" value="P:cell wall organization"/>
    <property type="evidence" value="ECO:0007669"/>
    <property type="project" value="UniProtKB-KW"/>
</dbReference>
<dbReference type="InterPro" id="IPR018805">
    <property type="entry name" value="YJL171C/Tos1_C"/>
</dbReference>
<dbReference type="InParanoid" id="K0KM65"/>
<feature type="domain" description="Cell wall protein YJL171C/Tos1 C-terminal" evidence="10">
    <location>
        <begin position="143"/>
        <end position="376"/>
    </location>
</feature>
<dbReference type="InterPro" id="IPR018807">
    <property type="entry name" value="YJL171C/Tos1_N"/>
</dbReference>
<evidence type="ECO:0000259" key="10">
    <source>
        <dbReference type="Pfam" id="PF10287"/>
    </source>
</evidence>
<feature type="region of interest" description="Disordered" evidence="8">
    <location>
        <begin position="19"/>
        <end position="56"/>
    </location>
</feature>
<protein>
    <recommendedName>
        <fullName evidence="3">glucan endo-1,3-beta-D-glucosidase</fullName>
        <ecNumber evidence="3">3.2.1.39</ecNumber>
    </recommendedName>
</protein>
<dbReference type="HOGENOM" id="CLU_030276_4_0_1"/>
<accession>K0KM65</accession>
<dbReference type="FunCoup" id="K0KM65">
    <property type="interactions" value="2"/>
</dbReference>
<evidence type="ECO:0000256" key="3">
    <source>
        <dbReference type="ARBA" id="ARBA00012780"/>
    </source>
</evidence>
<keyword evidence="13" id="KW-1185">Reference proteome</keyword>
<evidence type="ECO:0000256" key="2">
    <source>
        <dbReference type="ARBA" id="ARBA00006055"/>
    </source>
</evidence>
<evidence type="ECO:0000256" key="9">
    <source>
        <dbReference type="SAM" id="SignalP"/>
    </source>
</evidence>
<feature type="region of interest" description="Disordered" evidence="8">
    <location>
        <begin position="379"/>
        <end position="405"/>
    </location>
</feature>
<organism evidence="12 13">
    <name type="scientific">Wickerhamomyces ciferrii (strain ATCC 14091 / BCRC 22168 / CBS 111 / JCM 3599 / NBRC 0793 / NRRL Y-1031 F-60-10)</name>
    <name type="common">Yeast</name>
    <name type="synonym">Pichia ciferrii</name>
    <dbReference type="NCBI Taxonomy" id="1206466"/>
    <lineage>
        <taxon>Eukaryota</taxon>
        <taxon>Fungi</taxon>
        <taxon>Dikarya</taxon>
        <taxon>Ascomycota</taxon>
        <taxon>Saccharomycotina</taxon>
        <taxon>Saccharomycetes</taxon>
        <taxon>Phaffomycetales</taxon>
        <taxon>Wickerhamomycetaceae</taxon>
        <taxon>Wickerhamomyces</taxon>
    </lineage>
</organism>
<name>K0KM65_WICCF</name>
<dbReference type="STRING" id="1206466.K0KM65"/>
<comment type="catalytic activity">
    <reaction evidence="1">
        <text>Hydrolysis of (1-&gt;3)-beta-D-glucosidic linkages in (1-&gt;3)-beta-D-glucans.</text>
        <dbReference type="EC" id="3.2.1.39"/>
    </reaction>
</comment>
<keyword evidence="7" id="KW-0961">Cell wall biogenesis/degradation</keyword>
<dbReference type="GO" id="GO:0009277">
    <property type="term" value="C:fungal-type cell wall"/>
    <property type="evidence" value="ECO:0007669"/>
    <property type="project" value="TreeGrafter"/>
</dbReference>
<feature type="domain" description="Cell wall protein YJL171C/Tos1 N-terminal" evidence="11">
    <location>
        <begin position="66"/>
        <end position="131"/>
    </location>
</feature>
<dbReference type="eggNOG" id="ENOG502QSTV">
    <property type="taxonomic scope" value="Eukaryota"/>
</dbReference>
<dbReference type="GO" id="GO:0042973">
    <property type="term" value="F:glucan endo-1,3-beta-D-glucosidase activity"/>
    <property type="evidence" value="ECO:0007669"/>
    <property type="project" value="UniProtKB-EC"/>
</dbReference>
<evidence type="ECO:0000256" key="6">
    <source>
        <dbReference type="ARBA" id="ARBA00023295"/>
    </source>
</evidence>
<evidence type="ECO:0000259" key="11">
    <source>
        <dbReference type="Pfam" id="PF10290"/>
    </source>
</evidence>
<dbReference type="PANTHER" id="PTHR31737:SF3">
    <property type="entry name" value="CELL WALL PROTEIN YJL171C"/>
    <property type="match status" value="1"/>
</dbReference>
<proteinExistence type="inferred from homology"/>
<dbReference type="PANTHER" id="PTHR31737">
    <property type="entry name" value="PROTEIN TOS1"/>
    <property type="match status" value="1"/>
</dbReference>
<feature type="signal peptide" evidence="9">
    <location>
        <begin position="1"/>
        <end position="18"/>
    </location>
</feature>
<dbReference type="AlphaFoldDB" id="K0KM65"/>
<evidence type="ECO:0000256" key="7">
    <source>
        <dbReference type="ARBA" id="ARBA00023316"/>
    </source>
</evidence>
<evidence type="ECO:0000256" key="4">
    <source>
        <dbReference type="ARBA" id="ARBA00022729"/>
    </source>
</evidence>
<dbReference type="Proteomes" id="UP000009328">
    <property type="component" value="Unassembled WGS sequence"/>
</dbReference>
<dbReference type="Pfam" id="PF10290">
    <property type="entry name" value="YJL171C_Tos1_N"/>
    <property type="match status" value="1"/>
</dbReference>
<evidence type="ECO:0000313" key="12">
    <source>
        <dbReference type="EMBL" id="CCH42474.1"/>
    </source>
</evidence>
<reference evidence="12 13" key="1">
    <citation type="journal article" date="2012" name="Eukaryot. Cell">
        <title>Draft genome sequence of Wickerhamomyces ciferrii NRRL Y-1031 F-60-10.</title>
        <authorList>
            <person name="Schneider J."/>
            <person name="Andrea H."/>
            <person name="Blom J."/>
            <person name="Jaenicke S."/>
            <person name="Ruckert C."/>
            <person name="Schorsch C."/>
            <person name="Szczepanowski R."/>
            <person name="Farwick M."/>
            <person name="Goesmann A."/>
            <person name="Puhler A."/>
            <person name="Schaffer S."/>
            <person name="Tauch A."/>
            <person name="Kohler T."/>
            <person name="Brinkrolf K."/>
        </authorList>
    </citation>
    <scope>NUCLEOTIDE SEQUENCE [LARGE SCALE GENOMIC DNA]</scope>
    <source>
        <strain evidence="13">ATCC 14091 / BCRC 22168 / CBS 111 / JCM 3599 / NBRC 0793 / NRRL Y-1031 F-60-10</strain>
    </source>
</reference>
<comment type="caution">
    <text evidence="12">The sequence shown here is derived from an EMBL/GenBank/DDBJ whole genome shotgun (WGS) entry which is preliminary data.</text>
</comment>
<comment type="similarity">
    <text evidence="2">Belongs to the PGA52 family.</text>
</comment>
<gene>
    <name evidence="12" type="ORF">BN7_2019</name>
</gene>
<dbReference type="Pfam" id="PF10287">
    <property type="entry name" value="YJL171C_Tos1_C"/>
    <property type="match status" value="1"/>
</dbReference>
<sequence>MKITQVLQVLAAASVVASQDNNNNNNNNNNNGGDSTATGNTGGSSSQSSSSSSSSGKQYSSEFGVLEFDNFGFEGYYKHVKKLDDSDSCQCELASNDQRTIFSGANAPINEEVSVHFRGPLVLSQFGFYTSDDFQTGSSSGSGWTRQGYYDGESQTSENITFLTAAGDNSTCLGKALTYADTDGISKADSSQILAKDTKIISDEEFIIFSSEECGKSGFGKDCGVYRDDIPAYHGFNGTTKLFLFAFEMPEEESSDEDSFDYYNMPAIWLLNAHIPRTSQYPTNGNCSCWGSGCGEFDIFEVMNTTEANHLFSTIHDYQGSDNIQTGIQAQGYISRDTSSTMKGGVVFDSQGKVSVFLSNSTSLDETISASDINDWISSESSSDKSYTSTLSTVTNTGSGKTSAASGSIPFMLDVRYILAGFVAVGASVFF</sequence>
<dbReference type="EC" id="3.2.1.39" evidence="3"/>
<keyword evidence="4 9" id="KW-0732">Signal</keyword>
<evidence type="ECO:0000256" key="1">
    <source>
        <dbReference type="ARBA" id="ARBA00000382"/>
    </source>
</evidence>
<evidence type="ECO:0000313" key="13">
    <source>
        <dbReference type="Proteomes" id="UP000009328"/>
    </source>
</evidence>